<accession>A0ABQ2VAZ7</accession>
<keyword evidence="2" id="KW-1185">Reference proteome</keyword>
<comment type="caution">
    <text evidence="1">The sequence shown here is derived from an EMBL/GenBank/DDBJ whole genome shotgun (WGS) entry which is preliminary data.</text>
</comment>
<dbReference type="Proteomes" id="UP000649573">
    <property type="component" value="Unassembled WGS sequence"/>
</dbReference>
<sequence>MSASFEEVLCGLRDLMLSHGDEEGAEQCTSLITATVAADELVAAIRRGDGEAMSFHHELLVRSTAEASPLRFMIKD</sequence>
<name>A0ABQ2VAZ7_9PSEU</name>
<gene>
    <name evidence="1" type="ORF">GCM10010178_80060</name>
</gene>
<evidence type="ECO:0000313" key="1">
    <source>
        <dbReference type="EMBL" id="GGU76811.1"/>
    </source>
</evidence>
<reference evidence="2" key="1">
    <citation type="journal article" date="2019" name="Int. J. Syst. Evol. Microbiol.">
        <title>The Global Catalogue of Microorganisms (GCM) 10K type strain sequencing project: providing services to taxonomists for standard genome sequencing and annotation.</title>
        <authorList>
            <consortium name="The Broad Institute Genomics Platform"/>
            <consortium name="The Broad Institute Genome Sequencing Center for Infectious Disease"/>
            <person name="Wu L."/>
            <person name="Ma J."/>
        </authorList>
    </citation>
    <scope>NUCLEOTIDE SEQUENCE [LARGE SCALE GENOMIC DNA]</scope>
    <source>
        <strain evidence="2">JCM 3296</strain>
    </source>
</reference>
<organism evidence="1 2">
    <name type="scientific">Lentzea flava</name>
    <dbReference type="NCBI Taxonomy" id="103732"/>
    <lineage>
        <taxon>Bacteria</taxon>
        <taxon>Bacillati</taxon>
        <taxon>Actinomycetota</taxon>
        <taxon>Actinomycetes</taxon>
        <taxon>Pseudonocardiales</taxon>
        <taxon>Pseudonocardiaceae</taxon>
        <taxon>Lentzea</taxon>
    </lineage>
</organism>
<proteinExistence type="predicted"/>
<dbReference type="EMBL" id="BMRE01000061">
    <property type="protein sequence ID" value="GGU76811.1"/>
    <property type="molecule type" value="Genomic_DNA"/>
</dbReference>
<evidence type="ECO:0000313" key="2">
    <source>
        <dbReference type="Proteomes" id="UP000649573"/>
    </source>
</evidence>
<protein>
    <submittedName>
        <fullName evidence="1">Uncharacterized protein</fullName>
    </submittedName>
</protein>
<dbReference type="RefSeq" id="WP_189258998.1">
    <property type="nucleotide sequence ID" value="NZ_BMRE01000061.1"/>
</dbReference>